<evidence type="ECO:0000259" key="1">
    <source>
        <dbReference type="Pfam" id="PF12708"/>
    </source>
</evidence>
<dbReference type="SUPFAM" id="SSF51126">
    <property type="entry name" value="Pectin lyase-like"/>
    <property type="match status" value="1"/>
</dbReference>
<dbReference type="Pfam" id="PF12708">
    <property type="entry name" value="Pect-lyase_RHGA_epim"/>
    <property type="match status" value="1"/>
</dbReference>
<dbReference type="InterPro" id="IPR011050">
    <property type="entry name" value="Pectin_lyase_fold/virulence"/>
</dbReference>
<dbReference type="GO" id="GO:0016829">
    <property type="term" value="F:lyase activity"/>
    <property type="evidence" value="ECO:0007669"/>
    <property type="project" value="UniProtKB-KW"/>
</dbReference>
<dbReference type="Gene3D" id="2.160.20.10">
    <property type="entry name" value="Single-stranded right-handed beta-helix, Pectin lyase-like"/>
    <property type="match status" value="1"/>
</dbReference>
<evidence type="ECO:0000313" key="2">
    <source>
        <dbReference type="EMBL" id="SFC99639.1"/>
    </source>
</evidence>
<evidence type="ECO:0000313" key="3">
    <source>
        <dbReference type="Proteomes" id="UP000199022"/>
    </source>
</evidence>
<dbReference type="InterPro" id="IPR024535">
    <property type="entry name" value="RHGA/B-epi-like_pectate_lyase"/>
</dbReference>
<name>A0A1I1NPR7_9ACTN</name>
<organism evidence="2 3">
    <name type="scientific">Klenkia taihuensis</name>
    <dbReference type="NCBI Taxonomy" id="1225127"/>
    <lineage>
        <taxon>Bacteria</taxon>
        <taxon>Bacillati</taxon>
        <taxon>Actinomycetota</taxon>
        <taxon>Actinomycetes</taxon>
        <taxon>Geodermatophilales</taxon>
        <taxon>Geodermatophilaceae</taxon>
        <taxon>Klenkia</taxon>
    </lineage>
</organism>
<dbReference type="Proteomes" id="UP000199022">
    <property type="component" value="Unassembled WGS sequence"/>
</dbReference>
<dbReference type="InterPro" id="IPR006626">
    <property type="entry name" value="PbH1"/>
</dbReference>
<accession>A0A1I1NPR7</accession>
<keyword evidence="2" id="KW-0456">Lyase</keyword>
<dbReference type="InterPro" id="IPR012334">
    <property type="entry name" value="Pectin_lyas_fold"/>
</dbReference>
<keyword evidence="3" id="KW-1185">Reference proteome</keyword>
<reference evidence="3" key="1">
    <citation type="submission" date="2016-10" db="EMBL/GenBank/DDBJ databases">
        <authorList>
            <person name="Varghese N."/>
            <person name="Submissions S."/>
        </authorList>
    </citation>
    <scope>NUCLEOTIDE SEQUENCE [LARGE SCALE GENOMIC DNA]</scope>
    <source>
        <strain evidence="3">DSM 45962</strain>
    </source>
</reference>
<protein>
    <submittedName>
        <fullName evidence="2">Pectate lyase superfamily protein</fullName>
    </submittedName>
</protein>
<proteinExistence type="predicted"/>
<dbReference type="STRING" id="1225127.SAMN05661030_2219"/>
<dbReference type="SMART" id="SM00710">
    <property type="entry name" value="PbH1"/>
    <property type="match status" value="5"/>
</dbReference>
<gene>
    <name evidence="2" type="ORF">SAMN05661030_2219</name>
</gene>
<feature type="domain" description="Rhamnogalacturonase A/B/Epimerase-like pectate lyase" evidence="1">
    <location>
        <begin position="2"/>
        <end position="225"/>
    </location>
</feature>
<dbReference type="EMBL" id="FOMD01000002">
    <property type="protein sequence ID" value="SFC99639.1"/>
    <property type="molecule type" value="Genomic_DNA"/>
</dbReference>
<dbReference type="AlphaFoldDB" id="A0A1I1NPR7"/>
<sequence>MSVLDFGAVGDGVTDDTVAVQRAFDAAMPGDQVFLPAGLTFVQSQVLVVRNPGVTVTGGGTLLATRESASSLTLAADGVVLDGITLTISGTTRRWDAYEQHRVRIAGHSGIVIRRVTVDGSAAAGVFVGNAAANFVVDRVTVRNTRADGVHVTESSHDGRIIAPVVRNSGDDGVAVVSYRRDAALCARIDIQSPDVDGVTAGRGISVVGGEDITYRDIAVRNTYGAAVYIGAEDVWSTRGTARVAVLGGTITGANYQASVDHGAVMVYNGTSTQAVSDVSISGLSIVGTRPSASWVVGLISDSPAGPGLRAVVLQRIAVSSGGPARLLTSNRATTTFTATGWTSAGSQVADRWA</sequence>